<evidence type="ECO:0000313" key="2">
    <source>
        <dbReference type="Proteomes" id="UP001275436"/>
    </source>
</evidence>
<gene>
    <name evidence="1" type="ORF">MACH08_29070</name>
</gene>
<reference evidence="1 2" key="1">
    <citation type="submission" date="2023-02" db="EMBL/GenBank/DDBJ databases">
        <title>Oceanobacillus kimchii IFOP_LL358 isolated form Alexandrium catenella lab strain.</title>
        <authorList>
            <person name="Gajardo G."/>
            <person name="Ueki S."/>
            <person name="Maruyama F."/>
        </authorList>
    </citation>
    <scope>NUCLEOTIDE SEQUENCE [LARGE SCALE GENOMIC DNA]</scope>
    <source>
        <strain evidence="1 2">IFOP_LL358</strain>
    </source>
</reference>
<comment type="caution">
    <text evidence="1">The sequence shown here is derived from an EMBL/GenBank/DDBJ whole genome shotgun (WGS) entry which is preliminary data.</text>
</comment>
<accession>A0ABQ5TND3</accession>
<protein>
    <submittedName>
        <fullName evidence="1">Uncharacterized protein</fullName>
    </submittedName>
</protein>
<dbReference type="EMBL" id="BSKO01000001">
    <property type="protein sequence ID" value="GLO67123.1"/>
    <property type="molecule type" value="Genomic_DNA"/>
</dbReference>
<sequence>MEGFFLFRIISYIIRLRCNIQATPDLVHMPTTRREFFSNDGKYFSSVYDNGSIIPVLAVLYPHNEWAIISTYA</sequence>
<evidence type="ECO:0000313" key="1">
    <source>
        <dbReference type="EMBL" id="GLO67123.1"/>
    </source>
</evidence>
<keyword evidence="2" id="KW-1185">Reference proteome</keyword>
<organism evidence="1 2">
    <name type="scientific">Oceanobacillus kimchii</name>
    <dbReference type="NCBI Taxonomy" id="746691"/>
    <lineage>
        <taxon>Bacteria</taxon>
        <taxon>Bacillati</taxon>
        <taxon>Bacillota</taxon>
        <taxon>Bacilli</taxon>
        <taxon>Bacillales</taxon>
        <taxon>Bacillaceae</taxon>
        <taxon>Oceanobacillus</taxon>
    </lineage>
</organism>
<dbReference type="Proteomes" id="UP001275436">
    <property type="component" value="Unassembled WGS sequence"/>
</dbReference>
<name>A0ABQ5TND3_9BACI</name>
<proteinExistence type="predicted"/>